<accession>A0A1D1YP80</accession>
<reference evidence="15" key="1">
    <citation type="submission" date="2015-07" db="EMBL/GenBank/DDBJ databases">
        <title>Transcriptome Assembly of Anthurium amnicola.</title>
        <authorList>
            <person name="Suzuki J."/>
        </authorList>
    </citation>
    <scope>NUCLEOTIDE SEQUENCE</scope>
</reference>
<proteinExistence type="inferred from homology"/>
<evidence type="ECO:0000256" key="4">
    <source>
        <dbReference type="ARBA" id="ARBA00023155"/>
    </source>
</evidence>
<dbReference type="Pfam" id="PF00046">
    <property type="entry name" value="Homeodomain"/>
    <property type="match status" value="1"/>
</dbReference>
<evidence type="ECO:0000256" key="13">
    <source>
        <dbReference type="SAM" id="MobiDB-lite"/>
    </source>
</evidence>
<evidence type="ECO:0000259" key="14">
    <source>
        <dbReference type="PROSITE" id="PS50071"/>
    </source>
</evidence>
<dbReference type="InterPro" id="IPR000047">
    <property type="entry name" value="HTH_motif"/>
</dbReference>
<protein>
    <recommendedName>
        <fullName evidence="11">Homeobox-leucine zipper protein</fullName>
    </recommendedName>
    <alternativeName>
        <fullName evidence="11">HD-ZIP protein</fullName>
    </alternativeName>
    <alternativeName>
        <fullName evidence="11">Homeodomain transcription factor</fullName>
    </alternativeName>
</protein>
<evidence type="ECO:0000256" key="8">
    <source>
        <dbReference type="ARBA" id="ARBA00054470"/>
    </source>
</evidence>
<evidence type="ECO:0000256" key="1">
    <source>
        <dbReference type="ARBA" id="ARBA00004123"/>
    </source>
</evidence>
<dbReference type="AlphaFoldDB" id="A0A1D1YP80"/>
<keyword evidence="12" id="KW-0175">Coiled coil</keyword>
<evidence type="ECO:0000313" key="15">
    <source>
        <dbReference type="EMBL" id="JAT56441.1"/>
    </source>
</evidence>
<keyword evidence="3 9" id="KW-0238">DNA-binding</keyword>
<comment type="function">
    <text evidence="8">Probable transcription factor that binds to the DNA sequence 5'-CAAT[AT]ATTG-3'.</text>
</comment>
<dbReference type="InterPro" id="IPR003106">
    <property type="entry name" value="Leu_zip_homeo"/>
</dbReference>
<keyword evidence="5 11" id="KW-0804">Transcription</keyword>
<evidence type="ECO:0000256" key="7">
    <source>
        <dbReference type="ARBA" id="ARBA00025748"/>
    </source>
</evidence>
<comment type="function">
    <text evidence="11">Transcription factor.</text>
</comment>
<name>A0A1D1YP80_9ARAE</name>
<dbReference type="PANTHER" id="PTHR24326">
    <property type="entry name" value="HOMEOBOX-LEUCINE ZIPPER PROTEIN"/>
    <property type="match status" value="1"/>
</dbReference>
<feature type="coiled-coil region" evidence="12">
    <location>
        <begin position="83"/>
        <end position="131"/>
    </location>
</feature>
<keyword evidence="2 11" id="KW-0805">Transcription regulation</keyword>
<dbReference type="InterPro" id="IPR009057">
    <property type="entry name" value="Homeodomain-like_sf"/>
</dbReference>
<feature type="domain" description="Homeobox" evidence="14">
    <location>
        <begin position="31"/>
        <end position="91"/>
    </location>
</feature>
<dbReference type="GO" id="GO:0045893">
    <property type="term" value="P:positive regulation of DNA-templated transcription"/>
    <property type="evidence" value="ECO:0007669"/>
    <property type="project" value="TreeGrafter"/>
</dbReference>
<organism evidence="15">
    <name type="scientific">Anthurium amnicola</name>
    <dbReference type="NCBI Taxonomy" id="1678845"/>
    <lineage>
        <taxon>Eukaryota</taxon>
        <taxon>Viridiplantae</taxon>
        <taxon>Streptophyta</taxon>
        <taxon>Embryophyta</taxon>
        <taxon>Tracheophyta</taxon>
        <taxon>Spermatophyta</taxon>
        <taxon>Magnoliopsida</taxon>
        <taxon>Liliopsida</taxon>
        <taxon>Araceae</taxon>
        <taxon>Pothoideae</taxon>
        <taxon>Potheae</taxon>
        <taxon>Anthurium</taxon>
    </lineage>
</organism>
<gene>
    <name evidence="15" type="primary">HOX6</name>
    <name evidence="15" type="ORF">g.63253</name>
</gene>
<dbReference type="SUPFAM" id="SSF46689">
    <property type="entry name" value="Homeodomain-like"/>
    <property type="match status" value="1"/>
</dbReference>
<feature type="compositionally biased region" description="Basic and acidic residues" evidence="13">
    <location>
        <begin position="144"/>
        <end position="156"/>
    </location>
</feature>
<comment type="similarity">
    <text evidence="7 11">Belongs to the HD-ZIP homeobox family. Class I subfamily.</text>
</comment>
<dbReference type="GO" id="GO:0009414">
    <property type="term" value="P:response to water deprivation"/>
    <property type="evidence" value="ECO:0007669"/>
    <property type="project" value="UniProtKB-ARBA"/>
</dbReference>
<evidence type="ECO:0000256" key="3">
    <source>
        <dbReference type="ARBA" id="ARBA00023125"/>
    </source>
</evidence>
<dbReference type="InterPro" id="IPR017970">
    <property type="entry name" value="Homeobox_CS"/>
</dbReference>
<comment type="subcellular location">
    <subcellularLocation>
        <location evidence="1 9 10">Nucleus</location>
    </subcellularLocation>
</comment>
<feature type="region of interest" description="Disordered" evidence="13">
    <location>
        <begin position="132"/>
        <end position="173"/>
    </location>
</feature>
<evidence type="ECO:0000256" key="6">
    <source>
        <dbReference type="ARBA" id="ARBA00023242"/>
    </source>
</evidence>
<dbReference type="CDD" id="cd00086">
    <property type="entry name" value="homeodomain"/>
    <property type="match status" value="1"/>
</dbReference>
<dbReference type="InterPro" id="IPR001356">
    <property type="entry name" value="HD"/>
</dbReference>
<dbReference type="GO" id="GO:0000981">
    <property type="term" value="F:DNA-binding transcription factor activity, RNA polymerase II-specific"/>
    <property type="evidence" value="ECO:0007669"/>
    <property type="project" value="UniProtKB-UniRule"/>
</dbReference>
<dbReference type="GO" id="GO:0005634">
    <property type="term" value="C:nucleus"/>
    <property type="evidence" value="ECO:0007669"/>
    <property type="project" value="UniProtKB-SubCell"/>
</dbReference>
<keyword evidence="6 9" id="KW-0539">Nucleus</keyword>
<evidence type="ECO:0000256" key="10">
    <source>
        <dbReference type="RuleBase" id="RU000682"/>
    </source>
</evidence>
<keyword evidence="4 9" id="KW-0371">Homeobox</keyword>
<feature type="region of interest" description="Disordered" evidence="13">
    <location>
        <begin position="1"/>
        <end position="40"/>
    </location>
</feature>
<dbReference type="InterPro" id="IPR045224">
    <property type="entry name" value="HDZip_class_I_plant"/>
</dbReference>
<dbReference type="Gene3D" id="1.10.10.60">
    <property type="entry name" value="Homeodomain-like"/>
    <property type="match status" value="1"/>
</dbReference>
<dbReference type="PROSITE" id="PS50071">
    <property type="entry name" value="HOMEOBOX_2"/>
    <property type="match status" value="1"/>
</dbReference>
<dbReference type="GO" id="GO:0009725">
    <property type="term" value="P:response to hormone"/>
    <property type="evidence" value="ECO:0007669"/>
    <property type="project" value="UniProtKB-ARBA"/>
</dbReference>
<dbReference type="GO" id="GO:0033993">
    <property type="term" value="P:response to lipid"/>
    <property type="evidence" value="ECO:0007669"/>
    <property type="project" value="UniProtKB-ARBA"/>
</dbReference>
<dbReference type="GO" id="GO:0000976">
    <property type="term" value="F:transcription cis-regulatory region binding"/>
    <property type="evidence" value="ECO:0007669"/>
    <property type="project" value="UniProtKB-ARBA"/>
</dbReference>
<feature type="DNA-binding region" description="Homeobox" evidence="9">
    <location>
        <begin position="33"/>
        <end position="92"/>
    </location>
</feature>
<dbReference type="FunFam" id="1.10.10.60:FF:000293">
    <property type="entry name" value="Homeobox-leucine zipper protein ATHB-7"/>
    <property type="match status" value="1"/>
</dbReference>
<evidence type="ECO:0000256" key="11">
    <source>
        <dbReference type="RuleBase" id="RU369038"/>
    </source>
</evidence>
<evidence type="ECO:0000256" key="9">
    <source>
        <dbReference type="PROSITE-ProRule" id="PRU00108"/>
    </source>
</evidence>
<evidence type="ECO:0000256" key="12">
    <source>
        <dbReference type="SAM" id="Coils"/>
    </source>
</evidence>
<sequence length="240" mass="26840">MDSEELSVDSFVCVDDPVPPCKRKSGEGEKRGEGKRKRRFSDEQIKSLECTFEAQTKLEPRKKAQLARDLGLHPRQVAIWFQNKRARWKSKQLEREYDALRANYDALLATFDSLNKENQSLGKQLQKLAELVEKPAGESSNGSDSDRGGAEGEDGIKPSWVSEGGSERTQLMARSAEERLVGRAEKRDPDFCAGGDHPADVDGCLRVLAGQQCYFDAGGFSDQSCATSSSDWWEFWPLNE</sequence>
<evidence type="ECO:0000256" key="5">
    <source>
        <dbReference type="ARBA" id="ARBA00023163"/>
    </source>
</evidence>
<dbReference type="PANTHER" id="PTHR24326:SF122">
    <property type="entry name" value="HOMEOBOX-LEUCINE ZIPPER PROTEIN HOX6"/>
    <property type="match status" value="1"/>
</dbReference>
<dbReference type="Pfam" id="PF02183">
    <property type="entry name" value="HALZ"/>
    <property type="match status" value="1"/>
</dbReference>
<dbReference type="EMBL" id="GDJX01011495">
    <property type="protein sequence ID" value="JAT56441.1"/>
    <property type="molecule type" value="Transcribed_RNA"/>
</dbReference>
<dbReference type="PRINTS" id="PR00031">
    <property type="entry name" value="HTHREPRESSR"/>
</dbReference>
<dbReference type="PROSITE" id="PS00027">
    <property type="entry name" value="HOMEOBOX_1"/>
    <property type="match status" value="1"/>
</dbReference>
<dbReference type="SMART" id="SM00389">
    <property type="entry name" value="HOX"/>
    <property type="match status" value="1"/>
</dbReference>
<evidence type="ECO:0000256" key="2">
    <source>
        <dbReference type="ARBA" id="ARBA00023015"/>
    </source>
</evidence>